<sequence>MLSSRIRPLAHPNRPSQSTGATAAVSQHNPFSTSSSPDNQDQDSDQDPEDAESLLSSFLPHLFPDDTPVCLGDPGQALAYTSPQWGTMKIWVPDYGSDSHSSDSGNGDAKDHGGREGEVEAGRKLFAHYLWGGALVIADEIERRYRVKKGVSSLEENACGNEREEGLWDVEGQEVLELGAGAALPSLIALRAGAKNVTVTDHPSAKGIYGPIQQSLAASVPSSLHQKIAINPYTWGVFPGEPDNGGSQKEIEFATSGQSRYTRIIVADCLWMPEQHDNLARSIAWYLAPPALPLSKVAAAEEREHGEDSASDGAAYVVAGYHTGRDVVASFFENAVPKAGLHIERIYERDLNAKTEDGQAGRVTREWKAQRPGETDRSRWCVVAFLRRRK</sequence>
<gene>
    <name evidence="2" type="ORF">AAP_03658</name>
</gene>
<feature type="compositionally biased region" description="Basic and acidic residues" evidence="1">
    <location>
        <begin position="108"/>
        <end position="117"/>
    </location>
</feature>
<comment type="caution">
    <text evidence="2">The sequence shown here is derived from an EMBL/GenBank/DDBJ whole genome shotgun (WGS) entry which is preliminary data.</text>
</comment>
<evidence type="ECO:0000313" key="3">
    <source>
        <dbReference type="Proteomes" id="UP000242877"/>
    </source>
</evidence>
<dbReference type="GO" id="GO:0005737">
    <property type="term" value="C:cytoplasm"/>
    <property type="evidence" value="ECO:0007669"/>
    <property type="project" value="TreeGrafter"/>
</dbReference>
<dbReference type="PANTHER" id="PTHR14614:SF104">
    <property type="entry name" value="N-METHYLTRANSFERASE, PUTATIVE (AFU_ORTHOLOGUE AFUA_1G17750)-RELATED"/>
    <property type="match status" value="1"/>
</dbReference>
<dbReference type="EMBL" id="AZGZ01000015">
    <property type="protein sequence ID" value="KZZ91017.1"/>
    <property type="molecule type" value="Genomic_DNA"/>
</dbReference>
<accession>A0A167Y9A5</accession>
<dbReference type="GO" id="GO:0008757">
    <property type="term" value="F:S-adenosylmethionine-dependent methyltransferase activity"/>
    <property type="evidence" value="ECO:0007669"/>
    <property type="project" value="UniProtKB-ARBA"/>
</dbReference>
<dbReference type="Proteomes" id="UP000242877">
    <property type="component" value="Unassembled WGS sequence"/>
</dbReference>
<evidence type="ECO:0000313" key="2">
    <source>
        <dbReference type="EMBL" id="KZZ91017.1"/>
    </source>
</evidence>
<evidence type="ECO:0000256" key="1">
    <source>
        <dbReference type="SAM" id="MobiDB-lite"/>
    </source>
</evidence>
<protein>
    <recommendedName>
        <fullName evidence="4">Nicotinamide N-methyltransferase</fullName>
    </recommendedName>
</protein>
<dbReference type="Gene3D" id="3.40.50.150">
    <property type="entry name" value="Vaccinia Virus protein VP39"/>
    <property type="match status" value="1"/>
</dbReference>
<feature type="region of interest" description="Disordered" evidence="1">
    <location>
        <begin position="1"/>
        <end position="53"/>
    </location>
</feature>
<proteinExistence type="predicted"/>
<dbReference type="InterPro" id="IPR029063">
    <property type="entry name" value="SAM-dependent_MTases_sf"/>
</dbReference>
<dbReference type="VEuPathDB" id="FungiDB:AAP_03658"/>
<name>A0A167Y9A5_9EURO</name>
<dbReference type="InterPro" id="IPR019410">
    <property type="entry name" value="Methyltransf_16"/>
</dbReference>
<dbReference type="AlphaFoldDB" id="A0A167Y9A5"/>
<dbReference type="PANTHER" id="PTHR14614">
    <property type="entry name" value="HEPATOCELLULAR CARCINOMA-ASSOCIATED ANTIGEN"/>
    <property type="match status" value="1"/>
</dbReference>
<reference evidence="2 3" key="1">
    <citation type="journal article" date="2016" name="Genome Biol. Evol.">
        <title>Divergent and convergent evolution of fungal pathogenicity.</title>
        <authorList>
            <person name="Shang Y."/>
            <person name="Xiao G."/>
            <person name="Zheng P."/>
            <person name="Cen K."/>
            <person name="Zhan S."/>
            <person name="Wang C."/>
        </authorList>
    </citation>
    <scope>NUCLEOTIDE SEQUENCE [LARGE SCALE GENOMIC DNA]</scope>
    <source>
        <strain evidence="2 3">ARSEF 7405</strain>
    </source>
</reference>
<dbReference type="OrthoDB" id="2106152at2759"/>
<keyword evidence="3" id="KW-1185">Reference proteome</keyword>
<feature type="region of interest" description="Disordered" evidence="1">
    <location>
        <begin position="96"/>
        <end position="117"/>
    </location>
</feature>
<feature type="compositionally biased region" description="Polar residues" evidence="1">
    <location>
        <begin position="14"/>
        <end position="31"/>
    </location>
</feature>
<feature type="compositionally biased region" description="Low complexity" evidence="1">
    <location>
        <begin position="96"/>
        <end position="107"/>
    </location>
</feature>
<feature type="compositionally biased region" description="Acidic residues" evidence="1">
    <location>
        <begin position="40"/>
        <end position="52"/>
    </location>
</feature>
<organism evidence="2 3">
    <name type="scientific">Ascosphaera apis ARSEF 7405</name>
    <dbReference type="NCBI Taxonomy" id="392613"/>
    <lineage>
        <taxon>Eukaryota</taxon>
        <taxon>Fungi</taxon>
        <taxon>Dikarya</taxon>
        <taxon>Ascomycota</taxon>
        <taxon>Pezizomycotina</taxon>
        <taxon>Eurotiomycetes</taxon>
        <taxon>Eurotiomycetidae</taxon>
        <taxon>Onygenales</taxon>
        <taxon>Ascosphaeraceae</taxon>
        <taxon>Ascosphaera</taxon>
    </lineage>
</organism>
<evidence type="ECO:0008006" key="4">
    <source>
        <dbReference type="Google" id="ProtNLM"/>
    </source>
</evidence>